<reference evidence="2" key="1">
    <citation type="submission" date="2023-03" db="EMBL/GenBank/DDBJ databases">
        <title>Massive genome expansion in bonnet fungi (Mycena s.s.) driven by repeated elements and novel gene families across ecological guilds.</title>
        <authorList>
            <consortium name="Lawrence Berkeley National Laboratory"/>
            <person name="Harder C.B."/>
            <person name="Miyauchi S."/>
            <person name="Viragh M."/>
            <person name="Kuo A."/>
            <person name="Thoen E."/>
            <person name="Andreopoulos B."/>
            <person name="Lu D."/>
            <person name="Skrede I."/>
            <person name="Drula E."/>
            <person name="Henrissat B."/>
            <person name="Morin E."/>
            <person name="Kohler A."/>
            <person name="Barry K."/>
            <person name="LaButti K."/>
            <person name="Morin E."/>
            <person name="Salamov A."/>
            <person name="Lipzen A."/>
            <person name="Mereny Z."/>
            <person name="Hegedus B."/>
            <person name="Baldrian P."/>
            <person name="Stursova M."/>
            <person name="Weitz H."/>
            <person name="Taylor A."/>
            <person name="Grigoriev I.V."/>
            <person name="Nagy L.G."/>
            <person name="Martin F."/>
            <person name="Kauserud H."/>
        </authorList>
    </citation>
    <scope>NUCLEOTIDE SEQUENCE</scope>
    <source>
        <strain evidence="2">CBHHK188m</strain>
    </source>
</reference>
<dbReference type="AlphaFoldDB" id="A0AAD7NGH1"/>
<evidence type="ECO:0000256" key="1">
    <source>
        <dbReference type="SAM" id="MobiDB-lite"/>
    </source>
</evidence>
<evidence type="ECO:0000313" key="2">
    <source>
        <dbReference type="EMBL" id="KAJ7759764.1"/>
    </source>
</evidence>
<dbReference type="Proteomes" id="UP001215280">
    <property type="component" value="Unassembled WGS sequence"/>
</dbReference>
<evidence type="ECO:0000313" key="3">
    <source>
        <dbReference type="Proteomes" id="UP001215280"/>
    </source>
</evidence>
<protein>
    <submittedName>
        <fullName evidence="2">Uncharacterized protein</fullName>
    </submittedName>
</protein>
<proteinExistence type="predicted"/>
<gene>
    <name evidence="2" type="ORF">DFH07DRAFT_772098</name>
</gene>
<sequence length="406" mass="45211">MRAKPGERFVVVIPKAILRAHCDQDDWAGRVRVRERPDGSGQSEDVREYGIRLTEVVILLLDVEKIPPCPVTGEEAWEEAFRENGEIRGEGLVAFGGDVGSIAEHHAALTRRCGPNRDCGVDGQYIRQSCANLIHMATYGLQNGNVERDEAEKIRLEKLLNCSTVACAVNNHVRIGVRCEALVNSTPRDHVLALASNESHRHDKAHQSNRRKLSSTGNRANCVKKSSAVLFKLNSTGDFWYTLDETQRLIVTSKSTQQWPWIIMDPPHMRRLFPGVAAFRGVGEYIQQQHHPEHNSGLSACGIPLQDVNIRSDVSYFDRKSKSSTMLEALANFVPDPNCECGAPQTHLAHATPKLLLYQWIHHRGSTPINSTYAPPIQSNDPSVRPIFTNISESNGDGKGRPDHED</sequence>
<keyword evidence="3" id="KW-1185">Reference proteome</keyword>
<feature type="region of interest" description="Disordered" evidence="1">
    <location>
        <begin position="196"/>
        <end position="219"/>
    </location>
</feature>
<dbReference type="EMBL" id="JARJLG010000051">
    <property type="protein sequence ID" value="KAJ7759764.1"/>
    <property type="molecule type" value="Genomic_DNA"/>
</dbReference>
<name>A0AAD7NGH1_9AGAR</name>
<organism evidence="2 3">
    <name type="scientific">Mycena maculata</name>
    <dbReference type="NCBI Taxonomy" id="230809"/>
    <lineage>
        <taxon>Eukaryota</taxon>
        <taxon>Fungi</taxon>
        <taxon>Dikarya</taxon>
        <taxon>Basidiomycota</taxon>
        <taxon>Agaricomycotina</taxon>
        <taxon>Agaricomycetes</taxon>
        <taxon>Agaricomycetidae</taxon>
        <taxon>Agaricales</taxon>
        <taxon>Marasmiineae</taxon>
        <taxon>Mycenaceae</taxon>
        <taxon>Mycena</taxon>
    </lineage>
</organism>
<comment type="caution">
    <text evidence="2">The sequence shown here is derived from an EMBL/GenBank/DDBJ whole genome shotgun (WGS) entry which is preliminary data.</text>
</comment>
<feature type="compositionally biased region" description="Basic residues" evidence="1">
    <location>
        <begin position="202"/>
        <end position="213"/>
    </location>
</feature>
<accession>A0AAD7NGH1</accession>